<dbReference type="Proteomes" id="UP001300502">
    <property type="component" value="Unassembled WGS sequence"/>
</dbReference>
<protein>
    <recommendedName>
        <fullName evidence="3">DNA helicase</fullName>
        <ecNumber evidence="3">3.6.4.12</ecNumber>
    </recommendedName>
</protein>
<dbReference type="Pfam" id="PF17207">
    <property type="entry name" value="MCM_OB"/>
    <property type="match status" value="1"/>
</dbReference>
<evidence type="ECO:0000256" key="6">
    <source>
        <dbReference type="ARBA" id="ARBA00022801"/>
    </source>
</evidence>
<dbReference type="EC" id="3.6.4.12" evidence="3"/>
<keyword evidence="5" id="KW-0227">DNA damage</keyword>
<dbReference type="InterPro" id="IPR001208">
    <property type="entry name" value="MCM_dom"/>
</dbReference>
<comment type="similarity">
    <text evidence="2 13">Belongs to the MCM family.</text>
</comment>
<dbReference type="InterPro" id="IPR033762">
    <property type="entry name" value="MCM_OB"/>
</dbReference>
<comment type="catalytic activity">
    <reaction evidence="12">
        <text>ATP + H2O = ADP + phosphate + H(+)</text>
        <dbReference type="Rhea" id="RHEA:13065"/>
        <dbReference type="ChEBI" id="CHEBI:15377"/>
        <dbReference type="ChEBI" id="CHEBI:15378"/>
        <dbReference type="ChEBI" id="CHEBI:30616"/>
        <dbReference type="ChEBI" id="CHEBI:43474"/>
        <dbReference type="ChEBI" id="CHEBI:456216"/>
        <dbReference type="EC" id="3.6.4.12"/>
    </reaction>
</comment>
<proteinExistence type="inferred from homology"/>
<evidence type="ECO:0000256" key="11">
    <source>
        <dbReference type="ARBA" id="ARBA00023242"/>
    </source>
</evidence>
<evidence type="ECO:0000256" key="12">
    <source>
        <dbReference type="ARBA" id="ARBA00047995"/>
    </source>
</evidence>
<dbReference type="SUPFAM" id="SSF52540">
    <property type="entry name" value="P-loop containing nucleoside triphosphate hydrolases"/>
    <property type="match status" value="1"/>
</dbReference>
<dbReference type="SMART" id="SM00350">
    <property type="entry name" value="MCM"/>
    <property type="match status" value="1"/>
</dbReference>
<evidence type="ECO:0000256" key="5">
    <source>
        <dbReference type="ARBA" id="ARBA00022763"/>
    </source>
</evidence>
<dbReference type="GO" id="GO:0005524">
    <property type="term" value="F:ATP binding"/>
    <property type="evidence" value="ECO:0007669"/>
    <property type="project" value="UniProtKB-KW"/>
</dbReference>
<dbReference type="GO" id="GO:0000724">
    <property type="term" value="P:double-strand break repair via homologous recombination"/>
    <property type="evidence" value="ECO:0007669"/>
    <property type="project" value="TreeGrafter"/>
</dbReference>
<dbReference type="PANTHER" id="PTHR11630">
    <property type="entry name" value="DNA REPLICATION LICENSING FACTOR MCM FAMILY MEMBER"/>
    <property type="match status" value="1"/>
</dbReference>
<dbReference type="InterPro" id="IPR031327">
    <property type="entry name" value="MCM"/>
</dbReference>
<dbReference type="GO" id="GO:0017116">
    <property type="term" value="F:single-stranded DNA helicase activity"/>
    <property type="evidence" value="ECO:0007669"/>
    <property type="project" value="TreeGrafter"/>
</dbReference>
<dbReference type="Pfam" id="PF17855">
    <property type="entry name" value="MCM_lid"/>
    <property type="match status" value="1"/>
</dbReference>
<dbReference type="GO" id="GO:0003697">
    <property type="term" value="F:single-stranded DNA binding"/>
    <property type="evidence" value="ECO:0007669"/>
    <property type="project" value="TreeGrafter"/>
</dbReference>
<evidence type="ECO:0000256" key="10">
    <source>
        <dbReference type="ARBA" id="ARBA00023204"/>
    </source>
</evidence>
<name>A0AAV9I6F5_9RHOD</name>
<dbReference type="EMBL" id="JANCYU010000006">
    <property type="protein sequence ID" value="KAK4522518.1"/>
    <property type="molecule type" value="Genomic_DNA"/>
</dbReference>
<evidence type="ECO:0000259" key="15">
    <source>
        <dbReference type="PROSITE" id="PS50051"/>
    </source>
</evidence>
<reference evidence="16 17" key="1">
    <citation type="submission" date="2022-07" db="EMBL/GenBank/DDBJ databases">
        <title>Genome-wide signatures of adaptation to extreme environments.</title>
        <authorList>
            <person name="Cho C.H."/>
            <person name="Yoon H.S."/>
        </authorList>
    </citation>
    <scope>NUCLEOTIDE SEQUENCE [LARGE SCALE GENOMIC DNA]</scope>
    <source>
        <strain evidence="16 17">108.79 E11</strain>
    </source>
</reference>
<dbReference type="GO" id="GO:0042555">
    <property type="term" value="C:MCM complex"/>
    <property type="evidence" value="ECO:0007669"/>
    <property type="project" value="TreeGrafter"/>
</dbReference>
<evidence type="ECO:0000256" key="8">
    <source>
        <dbReference type="ARBA" id="ARBA00022840"/>
    </source>
</evidence>
<evidence type="ECO:0000313" key="16">
    <source>
        <dbReference type="EMBL" id="KAK4522518.1"/>
    </source>
</evidence>
<dbReference type="Gene3D" id="2.20.28.10">
    <property type="match status" value="1"/>
</dbReference>
<evidence type="ECO:0000256" key="3">
    <source>
        <dbReference type="ARBA" id="ARBA00012551"/>
    </source>
</evidence>
<keyword evidence="4 13" id="KW-0547">Nucleotide-binding</keyword>
<comment type="subcellular location">
    <subcellularLocation>
        <location evidence="1">Nucleus</location>
    </subcellularLocation>
</comment>
<keyword evidence="10" id="KW-0234">DNA repair</keyword>
<evidence type="ECO:0000256" key="14">
    <source>
        <dbReference type="SAM" id="MobiDB-lite"/>
    </source>
</evidence>
<accession>A0AAV9I6F5</accession>
<dbReference type="InterPro" id="IPR058768">
    <property type="entry name" value="MCM9_N"/>
</dbReference>
<gene>
    <name evidence="16" type="ORF">GAYE_PCTG10G0408</name>
</gene>
<dbReference type="SUPFAM" id="SSF50249">
    <property type="entry name" value="Nucleic acid-binding proteins"/>
    <property type="match status" value="1"/>
</dbReference>
<keyword evidence="8 13" id="KW-0067">ATP-binding</keyword>
<dbReference type="PROSITE" id="PS50051">
    <property type="entry name" value="MCM_2"/>
    <property type="match status" value="1"/>
</dbReference>
<keyword evidence="9 13" id="KW-0238">DNA-binding</keyword>
<evidence type="ECO:0000256" key="1">
    <source>
        <dbReference type="ARBA" id="ARBA00004123"/>
    </source>
</evidence>
<organism evidence="16 17">
    <name type="scientific">Galdieria yellowstonensis</name>
    <dbReference type="NCBI Taxonomy" id="3028027"/>
    <lineage>
        <taxon>Eukaryota</taxon>
        <taxon>Rhodophyta</taxon>
        <taxon>Bangiophyceae</taxon>
        <taxon>Galdieriales</taxon>
        <taxon>Galdieriaceae</taxon>
        <taxon>Galdieria</taxon>
    </lineage>
</organism>
<dbReference type="GO" id="GO:0016787">
    <property type="term" value="F:hydrolase activity"/>
    <property type="evidence" value="ECO:0007669"/>
    <property type="project" value="UniProtKB-KW"/>
</dbReference>
<evidence type="ECO:0000256" key="4">
    <source>
        <dbReference type="ARBA" id="ARBA00022741"/>
    </source>
</evidence>
<feature type="domain" description="MCM C-terminal AAA(+) ATPase" evidence="15">
    <location>
        <begin position="309"/>
        <end position="525"/>
    </location>
</feature>
<dbReference type="Pfam" id="PF00493">
    <property type="entry name" value="MCM"/>
    <property type="match status" value="1"/>
</dbReference>
<dbReference type="Gene3D" id="3.40.50.300">
    <property type="entry name" value="P-loop containing nucleotide triphosphate hydrolases"/>
    <property type="match status" value="1"/>
</dbReference>
<dbReference type="InterPro" id="IPR012340">
    <property type="entry name" value="NA-bd_OB-fold"/>
</dbReference>
<evidence type="ECO:0000256" key="9">
    <source>
        <dbReference type="ARBA" id="ARBA00023125"/>
    </source>
</evidence>
<dbReference type="Pfam" id="PF26066">
    <property type="entry name" value="MCM9_N"/>
    <property type="match status" value="1"/>
</dbReference>
<dbReference type="InterPro" id="IPR041562">
    <property type="entry name" value="MCM_lid"/>
</dbReference>
<dbReference type="PRINTS" id="PR01657">
    <property type="entry name" value="MCMFAMILY"/>
</dbReference>
<evidence type="ECO:0000256" key="7">
    <source>
        <dbReference type="ARBA" id="ARBA00022806"/>
    </source>
</evidence>
<dbReference type="PANTHER" id="PTHR11630:SF48">
    <property type="entry name" value="DNA HELICASE MCM9"/>
    <property type="match status" value="1"/>
</dbReference>
<evidence type="ECO:0000256" key="2">
    <source>
        <dbReference type="ARBA" id="ARBA00008010"/>
    </source>
</evidence>
<dbReference type="InterPro" id="IPR027417">
    <property type="entry name" value="P-loop_NTPase"/>
</dbReference>
<dbReference type="Gene3D" id="2.40.50.140">
    <property type="entry name" value="Nucleic acid-binding proteins"/>
    <property type="match status" value="1"/>
</dbReference>
<dbReference type="GO" id="GO:0005634">
    <property type="term" value="C:nucleus"/>
    <property type="evidence" value="ECO:0007669"/>
    <property type="project" value="UniProtKB-SubCell"/>
</dbReference>
<evidence type="ECO:0000256" key="13">
    <source>
        <dbReference type="RuleBase" id="RU004070"/>
    </source>
</evidence>
<evidence type="ECO:0000313" key="17">
    <source>
        <dbReference type="Proteomes" id="UP001300502"/>
    </source>
</evidence>
<keyword evidence="11" id="KW-0539">Nucleus</keyword>
<comment type="caution">
    <text evidence="16">The sequence shown here is derived from an EMBL/GenBank/DDBJ whole genome shotgun (WGS) entry which is preliminary data.</text>
</comment>
<sequence length="842" mass="95270">MLPETMASGLMNSIKWFLESKHSNQILRILQESDTSKHYPVSLDATELFEYDEHLFNNLVMEPETYLSFFEDAVRLYEDDILQKVGNDAVIYGYTFKENIHIRPYHLPEDPLLYKKNVSSLRSSDVGHLISFRGTVIRTGSILMRELQRTYECSKCKHRFVVYSDITRGGKFELPAFCPSPNLEEPCRSTSYQCLDDTRSTDYQEIKIQERVQTLDLGSIPRSIVSALSDDLVDICKPGDDILITGVLKRLWHRNPVIDLRCELDLILDTTHVQVINEQKSHMEVSEEIKDRFREYWHKAYLNKRPLEARDLIVQSFCPRLFGLKTVKLILLTALIGGVCRSNREGTRVRGEIHVLLIGDPGTGKSQLLKEAASLSPRSISTTGIGSTHAGLTVTAVREASSGEWALESGALVLADGGLCCIDEFDGIKDRDRAAMHEVMEQQTLSVAKAGLVMTLDTRTTVFAAVNPKVGKMRTNDDLELLSDPATELALSVGIAPPLLSRFDVTVTLLDKHEPHWDEKLSEFILNDYKDTSVSCNTSRLYSGGSKYLWNTEELQMYIYFVKEAVEPELTCSAQRIVSKYYTMQRQASGRNAARTTVRFLESLIRLTQAHARLLFRRLAVVQDAIYAVFVTESSAFGNDVLQLPSNLQNEDSFECADLWYEAYSQAVLQKMGLAEIVNPNEYLNDYDRLLIYDLPKRTERRCSTGQNTQTVLDIENASAEKRKTSSNKKYVSFDDANCNEANGTTSDIVICKNNCSCEKENFTNKRLKIESPRVTGNEEEPSSSKMEATAVDSQDRSQIKEKTANEEIQEMSTMQLFQDLDEEEIDSALLGSWILPRDGDQ</sequence>
<keyword evidence="7" id="KW-0347">Helicase</keyword>
<feature type="compositionally biased region" description="Basic and acidic residues" evidence="14">
    <location>
        <begin position="794"/>
        <end position="803"/>
    </location>
</feature>
<dbReference type="AlphaFoldDB" id="A0AAV9I6F5"/>
<keyword evidence="6" id="KW-0378">Hydrolase</keyword>
<keyword evidence="17" id="KW-1185">Reference proteome</keyword>
<feature type="region of interest" description="Disordered" evidence="14">
    <location>
        <begin position="772"/>
        <end position="803"/>
    </location>
</feature>